<dbReference type="Proteomes" id="UP000008809">
    <property type="component" value="Chromosome"/>
</dbReference>
<dbReference type="InterPro" id="IPR036388">
    <property type="entry name" value="WH-like_DNA-bd_sf"/>
</dbReference>
<keyword evidence="5" id="KW-0804">Transcription</keyword>
<dbReference type="AlphaFoldDB" id="Q2J3N8"/>
<dbReference type="GO" id="GO:0003677">
    <property type="term" value="F:DNA binding"/>
    <property type="evidence" value="ECO:0007669"/>
    <property type="project" value="UniProtKB-KW"/>
</dbReference>
<dbReference type="InterPro" id="IPR000792">
    <property type="entry name" value="Tscrpt_reg_LuxR_C"/>
</dbReference>
<feature type="modified residue" description="4-aspartylphosphate" evidence="6">
    <location>
        <position position="61"/>
    </location>
</feature>
<evidence type="ECO:0000256" key="5">
    <source>
        <dbReference type="ARBA" id="ARBA00023163"/>
    </source>
</evidence>
<dbReference type="GO" id="GO:0006355">
    <property type="term" value="P:regulation of DNA-templated transcription"/>
    <property type="evidence" value="ECO:0007669"/>
    <property type="project" value="InterPro"/>
</dbReference>
<dbReference type="InterPro" id="IPR001789">
    <property type="entry name" value="Sig_transdc_resp-reg_receiver"/>
</dbReference>
<dbReference type="Pfam" id="PF00072">
    <property type="entry name" value="Response_reg"/>
    <property type="match status" value="1"/>
</dbReference>
<evidence type="ECO:0000256" key="6">
    <source>
        <dbReference type="PROSITE-ProRule" id="PRU00169"/>
    </source>
</evidence>
<protein>
    <submittedName>
        <fullName evidence="9">Two component transcriptional regulator, LuxR family</fullName>
    </submittedName>
</protein>
<evidence type="ECO:0000259" key="8">
    <source>
        <dbReference type="PROSITE" id="PS50110"/>
    </source>
</evidence>
<evidence type="ECO:0000256" key="1">
    <source>
        <dbReference type="ARBA" id="ARBA00022553"/>
    </source>
</evidence>
<keyword evidence="2" id="KW-0902">Two-component regulatory system</keyword>
<sequence>MSKSPNLSQSPLICVVDDDEDVRSSLSSLLRSIGYAVKTFAGPLDFLASDAVDAASCLILDIQLGEADGLEFQQELVTSDASIPIILISGHGDIPKTVRAMKAGAVNFLPKPFEEEALLAAVAEAVSRDQRRRNDAHRDESIRLRYEQLTPREREVMALVAAGLMNKQIAWRLSLSEITVKIHRGNMIRKMQVKSVAELVRLADQLGVRAAPETHPDATPSRQGNPPL</sequence>
<dbReference type="Pfam" id="PF00196">
    <property type="entry name" value="GerE"/>
    <property type="match status" value="1"/>
</dbReference>
<dbReference type="SUPFAM" id="SSF52172">
    <property type="entry name" value="CheY-like"/>
    <property type="match status" value="1"/>
</dbReference>
<evidence type="ECO:0000259" key="7">
    <source>
        <dbReference type="PROSITE" id="PS50043"/>
    </source>
</evidence>
<keyword evidence="1 6" id="KW-0597">Phosphoprotein</keyword>
<dbReference type="HOGENOM" id="CLU_000445_90_4_5"/>
<dbReference type="EMBL" id="CP000250">
    <property type="protein sequence ID" value="ABD04922.1"/>
    <property type="molecule type" value="Genomic_DNA"/>
</dbReference>
<evidence type="ECO:0000256" key="4">
    <source>
        <dbReference type="ARBA" id="ARBA00023125"/>
    </source>
</evidence>
<reference evidence="9 10" key="1">
    <citation type="submission" date="2006-01" db="EMBL/GenBank/DDBJ databases">
        <title>Complete sequence of Rhodopseudomonas palustris HaA2.</title>
        <authorList>
            <consortium name="US DOE Joint Genome Institute"/>
            <person name="Copeland A."/>
            <person name="Lucas S."/>
            <person name="Lapidus A."/>
            <person name="Barry K."/>
            <person name="Detter J.C."/>
            <person name="Glavina T."/>
            <person name="Hammon N."/>
            <person name="Israni S."/>
            <person name="Pitluck S."/>
            <person name="Chain P."/>
            <person name="Malfatti S."/>
            <person name="Shin M."/>
            <person name="Vergez L."/>
            <person name="Schmutz J."/>
            <person name="Larimer F."/>
            <person name="Land M."/>
            <person name="Hauser L."/>
            <person name="Pelletier D.A."/>
            <person name="Kyrpides N."/>
            <person name="Anderson I."/>
            <person name="Oda Y."/>
            <person name="Harwood C.S."/>
            <person name="Richardson P."/>
        </authorList>
    </citation>
    <scope>NUCLEOTIDE SEQUENCE [LARGE SCALE GENOMIC DNA]</scope>
    <source>
        <strain evidence="9 10">HaA2</strain>
    </source>
</reference>
<dbReference type="PROSITE" id="PS50110">
    <property type="entry name" value="RESPONSE_REGULATORY"/>
    <property type="match status" value="1"/>
</dbReference>
<evidence type="ECO:0000313" key="10">
    <source>
        <dbReference type="Proteomes" id="UP000008809"/>
    </source>
</evidence>
<dbReference type="SMART" id="SM00421">
    <property type="entry name" value="HTH_LUXR"/>
    <property type="match status" value="1"/>
</dbReference>
<feature type="domain" description="HTH luxR-type" evidence="7">
    <location>
        <begin position="142"/>
        <end position="207"/>
    </location>
</feature>
<dbReference type="eggNOG" id="COG4566">
    <property type="taxonomic scope" value="Bacteria"/>
</dbReference>
<dbReference type="PANTHER" id="PTHR44688:SF16">
    <property type="entry name" value="DNA-BINDING TRANSCRIPTIONAL ACTIVATOR DEVR_DOSR"/>
    <property type="match status" value="1"/>
</dbReference>
<feature type="domain" description="Response regulatory" evidence="8">
    <location>
        <begin position="12"/>
        <end position="126"/>
    </location>
</feature>
<keyword evidence="4" id="KW-0238">DNA-binding</keyword>
<gene>
    <name evidence="9" type="ordered locus">RPB_0211</name>
</gene>
<dbReference type="PRINTS" id="PR00038">
    <property type="entry name" value="HTHLUXR"/>
</dbReference>
<dbReference type="STRING" id="316058.RPB_0211"/>
<dbReference type="InterPro" id="IPR011006">
    <property type="entry name" value="CheY-like_superfamily"/>
</dbReference>
<dbReference type="FunFam" id="3.40.50.2300:FF:000018">
    <property type="entry name" value="DNA-binding transcriptional regulator NtrC"/>
    <property type="match status" value="1"/>
</dbReference>
<dbReference type="PANTHER" id="PTHR44688">
    <property type="entry name" value="DNA-BINDING TRANSCRIPTIONAL ACTIVATOR DEVR_DOSR"/>
    <property type="match status" value="1"/>
</dbReference>
<dbReference type="PROSITE" id="PS00622">
    <property type="entry name" value="HTH_LUXR_1"/>
    <property type="match status" value="1"/>
</dbReference>
<evidence type="ECO:0000313" key="9">
    <source>
        <dbReference type="EMBL" id="ABD04922.1"/>
    </source>
</evidence>
<name>Q2J3N8_RHOP2</name>
<accession>Q2J3N8</accession>
<evidence type="ECO:0000256" key="3">
    <source>
        <dbReference type="ARBA" id="ARBA00023015"/>
    </source>
</evidence>
<dbReference type="SMART" id="SM00448">
    <property type="entry name" value="REC"/>
    <property type="match status" value="1"/>
</dbReference>
<evidence type="ECO:0000256" key="2">
    <source>
        <dbReference type="ARBA" id="ARBA00023012"/>
    </source>
</evidence>
<dbReference type="Gene3D" id="3.40.50.2300">
    <property type="match status" value="1"/>
</dbReference>
<proteinExistence type="predicted"/>
<dbReference type="KEGG" id="rpb:RPB_0211"/>
<organism evidence="9 10">
    <name type="scientific">Rhodopseudomonas palustris (strain HaA2)</name>
    <dbReference type="NCBI Taxonomy" id="316058"/>
    <lineage>
        <taxon>Bacteria</taxon>
        <taxon>Pseudomonadati</taxon>
        <taxon>Pseudomonadota</taxon>
        <taxon>Alphaproteobacteria</taxon>
        <taxon>Hyphomicrobiales</taxon>
        <taxon>Nitrobacteraceae</taxon>
        <taxon>Rhodopseudomonas</taxon>
    </lineage>
</organism>
<keyword evidence="10" id="KW-1185">Reference proteome</keyword>
<dbReference type="GO" id="GO:0000160">
    <property type="term" value="P:phosphorelay signal transduction system"/>
    <property type="evidence" value="ECO:0007669"/>
    <property type="project" value="UniProtKB-KW"/>
</dbReference>
<keyword evidence="3" id="KW-0805">Transcription regulation</keyword>
<dbReference type="OrthoDB" id="9782655at2"/>
<dbReference type="RefSeq" id="WP_011439112.1">
    <property type="nucleotide sequence ID" value="NC_007778.1"/>
</dbReference>
<dbReference type="Gene3D" id="1.10.10.10">
    <property type="entry name" value="Winged helix-like DNA-binding domain superfamily/Winged helix DNA-binding domain"/>
    <property type="match status" value="1"/>
</dbReference>
<dbReference type="CDD" id="cd06170">
    <property type="entry name" value="LuxR_C_like"/>
    <property type="match status" value="1"/>
</dbReference>
<dbReference type="PROSITE" id="PS50043">
    <property type="entry name" value="HTH_LUXR_2"/>
    <property type="match status" value="1"/>
</dbReference>